<keyword evidence="3" id="KW-0547">Nucleotide-binding</keyword>
<dbReference type="GO" id="GO:0015807">
    <property type="term" value="P:L-amino acid transport"/>
    <property type="evidence" value="ECO:0007669"/>
    <property type="project" value="TreeGrafter"/>
</dbReference>
<accession>Q11AR9</accession>
<dbReference type="GO" id="GO:0005524">
    <property type="term" value="F:ATP binding"/>
    <property type="evidence" value="ECO:0007669"/>
    <property type="project" value="UniProtKB-KW"/>
</dbReference>
<evidence type="ECO:0000313" key="7">
    <source>
        <dbReference type="EMBL" id="ABG65506.1"/>
    </source>
</evidence>
<dbReference type="SUPFAM" id="SSF52540">
    <property type="entry name" value="P-loop containing nucleoside triphosphate hydrolases"/>
    <property type="match status" value="1"/>
</dbReference>
<dbReference type="HOGENOM" id="CLU_000604_1_2_5"/>
<evidence type="ECO:0000256" key="3">
    <source>
        <dbReference type="ARBA" id="ARBA00022741"/>
    </source>
</evidence>
<dbReference type="GO" id="GO:0016887">
    <property type="term" value="F:ATP hydrolysis activity"/>
    <property type="evidence" value="ECO:0007669"/>
    <property type="project" value="InterPro"/>
</dbReference>
<dbReference type="KEGG" id="mes:Meso_4478"/>
<dbReference type="OrthoDB" id="9775250at2"/>
<keyword evidence="7" id="KW-0614">Plasmid</keyword>
<evidence type="ECO:0000256" key="4">
    <source>
        <dbReference type="ARBA" id="ARBA00022840"/>
    </source>
</evidence>
<protein>
    <submittedName>
        <fullName evidence="7">Amino acid/amide ABC transporter ATP-binding protein 2, HAAT family</fullName>
    </submittedName>
</protein>
<dbReference type="PANTHER" id="PTHR43820">
    <property type="entry name" value="HIGH-AFFINITY BRANCHED-CHAIN AMINO ACID TRANSPORT ATP-BINDING PROTEIN LIVF"/>
    <property type="match status" value="1"/>
</dbReference>
<dbReference type="GO" id="GO:0015658">
    <property type="term" value="F:branched-chain amino acid transmembrane transporter activity"/>
    <property type="evidence" value="ECO:0007669"/>
    <property type="project" value="TreeGrafter"/>
</dbReference>
<comment type="similarity">
    <text evidence="1">Belongs to the ABC transporter superfamily.</text>
</comment>
<proteinExistence type="inferred from homology"/>
<evidence type="ECO:0000256" key="1">
    <source>
        <dbReference type="ARBA" id="ARBA00005417"/>
    </source>
</evidence>
<dbReference type="eggNOG" id="COG0410">
    <property type="taxonomic scope" value="Bacteria"/>
</dbReference>
<dbReference type="Pfam" id="PF00005">
    <property type="entry name" value="ABC_tran"/>
    <property type="match status" value="1"/>
</dbReference>
<dbReference type="Gene3D" id="3.40.50.300">
    <property type="entry name" value="P-loop containing nucleotide triphosphate hydrolases"/>
    <property type="match status" value="1"/>
</dbReference>
<organism evidence="7">
    <name type="scientific">Chelativorans sp. (strain BNC1)</name>
    <dbReference type="NCBI Taxonomy" id="266779"/>
    <lineage>
        <taxon>Bacteria</taxon>
        <taxon>Pseudomonadati</taxon>
        <taxon>Pseudomonadota</taxon>
        <taxon>Alphaproteobacteria</taxon>
        <taxon>Hyphomicrobiales</taxon>
        <taxon>Phyllobacteriaceae</taxon>
        <taxon>Chelativorans</taxon>
    </lineage>
</organism>
<dbReference type="InterPro" id="IPR052156">
    <property type="entry name" value="BCAA_Transport_ATP-bd_LivF"/>
</dbReference>
<dbReference type="PROSITE" id="PS50893">
    <property type="entry name" value="ABC_TRANSPORTER_2"/>
    <property type="match status" value="1"/>
</dbReference>
<evidence type="ECO:0000259" key="6">
    <source>
        <dbReference type="PROSITE" id="PS50893"/>
    </source>
</evidence>
<feature type="domain" description="ABC transporter" evidence="6">
    <location>
        <begin position="8"/>
        <end position="238"/>
    </location>
</feature>
<evidence type="ECO:0000256" key="5">
    <source>
        <dbReference type="ARBA" id="ARBA00022970"/>
    </source>
</evidence>
<dbReference type="PROSITE" id="PS00211">
    <property type="entry name" value="ABC_TRANSPORTER_1"/>
    <property type="match status" value="1"/>
</dbReference>
<dbReference type="InterPro" id="IPR003439">
    <property type="entry name" value="ABC_transporter-like_ATP-bd"/>
</dbReference>
<dbReference type="AlphaFoldDB" id="Q11AR9"/>
<keyword evidence="2" id="KW-0813">Transport</keyword>
<name>Q11AR9_CHESB</name>
<keyword evidence="4 7" id="KW-0067">ATP-binding</keyword>
<dbReference type="SMART" id="SM00382">
    <property type="entry name" value="AAA"/>
    <property type="match status" value="1"/>
</dbReference>
<reference evidence="7" key="1">
    <citation type="submission" date="2006-06" db="EMBL/GenBank/DDBJ databases">
        <title>Complete sequence of Plasmid 2 of Chelativorans sp. BNC1.</title>
        <authorList>
            <consortium name="US DOE Joint Genome Institute"/>
            <person name="Copeland A."/>
            <person name="Lucas S."/>
            <person name="Lapidus A."/>
            <person name="Barry K."/>
            <person name="Detter J.C."/>
            <person name="Glavina del Rio T."/>
            <person name="Hammon N."/>
            <person name="Israni S."/>
            <person name="Dalin E."/>
            <person name="Tice H."/>
            <person name="Pitluck S."/>
            <person name="Chertkov O."/>
            <person name="Brettin T."/>
            <person name="Bruce D."/>
            <person name="Han C."/>
            <person name="Tapia R."/>
            <person name="Gilna P."/>
            <person name="Schmutz J."/>
            <person name="Larimer F."/>
            <person name="Land M."/>
            <person name="Hauser L."/>
            <person name="Kyrpides N."/>
            <person name="Mikhailova N."/>
            <person name="Richardson P."/>
        </authorList>
    </citation>
    <scope>NUCLEOTIDE SEQUENCE</scope>
    <source>
        <strain evidence="7">BNC1</strain>
        <plasmid evidence="7">2</plasmid>
    </source>
</reference>
<gene>
    <name evidence="7" type="ordered locus">Meso_4478</name>
</gene>
<sequence length="239" mass="25712">MSAALPEWEVSNVSTGYADRTVLSNVSFTLGQGQTLALIGHNGAGKSTLLKLLYGLLPAREGTVTYQGLALAGMAPVERMRHGISYMPEGKGVFPNITVEDNLKLGLAALKLGDAERKARIERVVEPLPILKEFFRRKAGLLSGGQQQMLSLARTLAANPKSLLLDEPSIGLAPKLFQDLLGTIKEAQKSLNFSIILVEQNVQSALRVADLALVLKAGTVLYSGEPDAIADRSKLMELY</sequence>
<dbReference type="PANTHER" id="PTHR43820:SF4">
    <property type="entry name" value="HIGH-AFFINITY BRANCHED-CHAIN AMINO ACID TRANSPORT ATP-BINDING PROTEIN LIVF"/>
    <property type="match status" value="1"/>
</dbReference>
<geneLocation type="plasmid" evidence="7">
    <name>2</name>
</geneLocation>
<dbReference type="InterPro" id="IPR017871">
    <property type="entry name" value="ABC_transporter-like_CS"/>
</dbReference>
<dbReference type="InterPro" id="IPR003593">
    <property type="entry name" value="AAA+_ATPase"/>
</dbReference>
<dbReference type="InterPro" id="IPR027417">
    <property type="entry name" value="P-loop_NTPase"/>
</dbReference>
<keyword evidence="5" id="KW-0029">Amino-acid transport</keyword>
<dbReference type="EMBL" id="CP000391">
    <property type="protein sequence ID" value="ABG65506.1"/>
    <property type="molecule type" value="Genomic_DNA"/>
</dbReference>
<evidence type="ECO:0000256" key="2">
    <source>
        <dbReference type="ARBA" id="ARBA00022448"/>
    </source>
</evidence>